<evidence type="ECO:0000256" key="6">
    <source>
        <dbReference type="PROSITE-ProRule" id="PRU00433"/>
    </source>
</evidence>
<comment type="caution">
    <text evidence="9">The sequence shown here is derived from an EMBL/GenBank/DDBJ whole genome shotgun (WGS) entry which is preliminary data.</text>
</comment>
<keyword evidence="1" id="KW-0813">Transport</keyword>
<evidence type="ECO:0000259" key="8">
    <source>
        <dbReference type="PROSITE" id="PS51007"/>
    </source>
</evidence>
<organism evidence="9 10">
    <name type="scientific">Neiella litorisoli</name>
    <dbReference type="NCBI Taxonomy" id="2771431"/>
    <lineage>
        <taxon>Bacteria</taxon>
        <taxon>Pseudomonadati</taxon>
        <taxon>Pseudomonadota</taxon>
        <taxon>Gammaproteobacteria</taxon>
        <taxon>Alteromonadales</taxon>
        <taxon>Echinimonadaceae</taxon>
        <taxon>Neiella</taxon>
    </lineage>
</organism>
<evidence type="ECO:0000313" key="10">
    <source>
        <dbReference type="Proteomes" id="UP000638014"/>
    </source>
</evidence>
<dbReference type="AlphaFoldDB" id="A0A8J6UIR5"/>
<keyword evidence="10" id="KW-1185">Reference proteome</keyword>
<proteinExistence type="predicted"/>
<dbReference type="RefSeq" id="WP_191144031.1">
    <property type="nucleotide sequence ID" value="NZ_JACXAF010000006.1"/>
</dbReference>
<dbReference type="Proteomes" id="UP000638014">
    <property type="component" value="Unassembled WGS sequence"/>
</dbReference>
<dbReference type="PANTHER" id="PTHR33751">
    <property type="entry name" value="CBB3-TYPE CYTOCHROME C OXIDASE SUBUNIT FIXP"/>
    <property type="match status" value="1"/>
</dbReference>
<dbReference type="InterPro" id="IPR050597">
    <property type="entry name" value="Cytochrome_c_Oxidase_Subunit"/>
</dbReference>
<keyword evidence="4" id="KW-0249">Electron transport</keyword>
<dbReference type="SUPFAM" id="SSF46626">
    <property type="entry name" value="Cytochrome c"/>
    <property type="match status" value="1"/>
</dbReference>
<evidence type="ECO:0000256" key="1">
    <source>
        <dbReference type="ARBA" id="ARBA00022448"/>
    </source>
</evidence>
<feature type="domain" description="Cytochrome c" evidence="8">
    <location>
        <begin position="22"/>
        <end position="105"/>
    </location>
</feature>
<evidence type="ECO:0000256" key="3">
    <source>
        <dbReference type="ARBA" id="ARBA00022723"/>
    </source>
</evidence>
<dbReference type="InterPro" id="IPR009056">
    <property type="entry name" value="Cyt_c-like_dom"/>
</dbReference>
<dbReference type="GO" id="GO:0009055">
    <property type="term" value="F:electron transfer activity"/>
    <property type="evidence" value="ECO:0007669"/>
    <property type="project" value="InterPro"/>
</dbReference>
<accession>A0A8J6UIR5</accession>
<dbReference type="GO" id="GO:0046872">
    <property type="term" value="F:metal ion binding"/>
    <property type="evidence" value="ECO:0007669"/>
    <property type="project" value="UniProtKB-KW"/>
</dbReference>
<feature type="signal peptide" evidence="7">
    <location>
        <begin position="1"/>
        <end position="21"/>
    </location>
</feature>
<dbReference type="PROSITE" id="PS51007">
    <property type="entry name" value="CYTC"/>
    <property type="match status" value="1"/>
</dbReference>
<dbReference type="PANTHER" id="PTHR33751:SF9">
    <property type="entry name" value="CYTOCHROME C4"/>
    <property type="match status" value="1"/>
</dbReference>
<sequence>MKKISIGLALSALVLAVPATAGDIAKGKTIAETVCMACHNPATGEGNMDIYPNLGGQKEAYLKSSIKAYKDGQRTGPMAGIMKGMVASLSDDDIANVSAYFASLK</sequence>
<gene>
    <name evidence="9" type="ORF">IC617_05735</name>
</gene>
<evidence type="ECO:0000313" key="9">
    <source>
        <dbReference type="EMBL" id="MBD1388923.1"/>
    </source>
</evidence>
<dbReference type="Pfam" id="PF00034">
    <property type="entry name" value="Cytochrom_C"/>
    <property type="match status" value="1"/>
</dbReference>
<dbReference type="GO" id="GO:0020037">
    <property type="term" value="F:heme binding"/>
    <property type="evidence" value="ECO:0007669"/>
    <property type="project" value="InterPro"/>
</dbReference>
<name>A0A8J6UIR5_9GAMM</name>
<evidence type="ECO:0000256" key="2">
    <source>
        <dbReference type="ARBA" id="ARBA00022617"/>
    </source>
</evidence>
<dbReference type="Gene3D" id="1.10.760.10">
    <property type="entry name" value="Cytochrome c-like domain"/>
    <property type="match status" value="1"/>
</dbReference>
<reference evidence="9" key="1">
    <citation type="submission" date="2020-09" db="EMBL/GenBank/DDBJ databases">
        <title>A novel bacterium of genus Neiella, isolated from South China Sea.</title>
        <authorList>
            <person name="Huang H."/>
            <person name="Mo K."/>
            <person name="Hu Y."/>
        </authorList>
    </citation>
    <scope>NUCLEOTIDE SEQUENCE</scope>
    <source>
        <strain evidence="9">HB171785</strain>
    </source>
</reference>
<dbReference type="InterPro" id="IPR036909">
    <property type="entry name" value="Cyt_c-like_dom_sf"/>
</dbReference>
<keyword evidence="2 6" id="KW-0349">Heme</keyword>
<keyword evidence="7" id="KW-0732">Signal</keyword>
<feature type="chain" id="PRO_5035264725" evidence="7">
    <location>
        <begin position="22"/>
        <end position="105"/>
    </location>
</feature>
<dbReference type="EMBL" id="JACXAF010000006">
    <property type="protein sequence ID" value="MBD1388923.1"/>
    <property type="molecule type" value="Genomic_DNA"/>
</dbReference>
<keyword evidence="3 6" id="KW-0479">Metal-binding</keyword>
<evidence type="ECO:0000256" key="7">
    <source>
        <dbReference type="SAM" id="SignalP"/>
    </source>
</evidence>
<keyword evidence="5 6" id="KW-0408">Iron</keyword>
<protein>
    <submittedName>
        <fullName evidence="9">Cytochrome c</fullName>
    </submittedName>
</protein>
<evidence type="ECO:0000256" key="4">
    <source>
        <dbReference type="ARBA" id="ARBA00022982"/>
    </source>
</evidence>
<evidence type="ECO:0000256" key="5">
    <source>
        <dbReference type="ARBA" id="ARBA00023004"/>
    </source>
</evidence>